<comment type="caution">
    <text evidence="5">The sequence shown here is derived from an EMBL/GenBank/DDBJ whole genome shotgun (WGS) entry which is preliminary data.</text>
</comment>
<dbReference type="OrthoDB" id="5585087at2759"/>
<dbReference type="Gene3D" id="1.10.8.1120">
    <property type="entry name" value="Histone RNA hairpin-binding protein RNA-binding domain"/>
    <property type="match status" value="1"/>
</dbReference>
<evidence type="ECO:0000259" key="4">
    <source>
        <dbReference type="Pfam" id="PF15247"/>
    </source>
</evidence>
<dbReference type="Proteomes" id="UP000654075">
    <property type="component" value="Unassembled WGS sequence"/>
</dbReference>
<evidence type="ECO:0000313" key="6">
    <source>
        <dbReference type="Proteomes" id="UP000654075"/>
    </source>
</evidence>
<keyword evidence="2" id="KW-0694">RNA-binding</keyword>
<evidence type="ECO:0000256" key="3">
    <source>
        <dbReference type="SAM" id="MobiDB-lite"/>
    </source>
</evidence>
<dbReference type="GO" id="GO:0071204">
    <property type="term" value="C:histone pre-mRNA 3'end processing complex"/>
    <property type="evidence" value="ECO:0007669"/>
    <property type="project" value="TreeGrafter"/>
</dbReference>
<dbReference type="InterPro" id="IPR026502">
    <property type="entry name" value="SLBP1/SLBP2"/>
</dbReference>
<feature type="region of interest" description="Disordered" evidence="3">
    <location>
        <begin position="123"/>
        <end position="184"/>
    </location>
</feature>
<proteinExistence type="inferred from homology"/>
<dbReference type="InterPro" id="IPR029344">
    <property type="entry name" value="SLBP_RNA_bind"/>
</dbReference>
<feature type="domain" description="Histone RNA hairpin-binding protein RNA-binding" evidence="4">
    <location>
        <begin position="2"/>
        <end position="59"/>
    </location>
</feature>
<protein>
    <recommendedName>
        <fullName evidence="4">Histone RNA hairpin-binding protein RNA-binding domain-containing protein</fullName>
    </recommendedName>
</protein>
<dbReference type="GO" id="GO:0005737">
    <property type="term" value="C:cytoplasm"/>
    <property type="evidence" value="ECO:0007669"/>
    <property type="project" value="TreeGrafter"/>
</dbReference>
<dbReference type="GO" id="GO:0003729">
    <property type="term" value="F:mRNA binding"/>
    <property type="evidence" value="ECO:0007669"/>
    <property type="project" value="InterPro"/>
</dbReference>
<name>A0A813GH55_POLGL</name>
<feature type="compositionally biased region" description="Pro residues" evidence="3">
    <location>
        <begin position="163"/>
        <end position="180"/>
    </location>
</feature>
<dbReference type="InterPro" id="IPR038294">
    <property type="entry name" value="SLBP_RNA_bind_sf"/>
</dbReference>
<accession>A0A813GH55</accession>
<dbReference type="Pfam" id="PF15247">
    <property type="entry name" value="SLBP_RNA_bind"/>
    <property type="match status" value="1"/>
</dbReference>
<dbReference type="AlphaFoldDB" id="A0A813GH55"/>
<dbReference type="GO" id="GO:0051028">
    <property type="term" value="P:mRNA transport"/>
    <property type="evidence" value="ECO:0007669"/>
    <property type="project" value="TreeGrafter"/>
</dbReference>
<comment type="similarity">
    <text evidence="1">Belongs to the SLBP family.</text>
</comment>
<feature type="compositionally biased region" description="Polar residues" evidence="3">
    <location>
        <begin position="123"/>
        <end position="146"/>
    </location>
</feature>
<evidence type="ECO:0000313" key="5">
    <source>
        <dbReference type="EMBL" id="CAE8626294.1"/>
    </source>
</evidence>
<organism evidence="5 6">
    <name type="scientific">Polarella glacialis</name>
    <name type="common">Dinoflagellate</name>
    <dbReference type="NCBI Taxonomy" id="89957"/>
    <lineage>
        <taxon>Eukaryota</taxon>
        <taxon>Sar</taxon>
        <taxon>Alveolata</taxon>
        <taxon>Dinophyceae</taxon>
        <taxon>Suessiales</taxon>
        <taxon>Suessiaceae</taxon>
        <taxon>Polarella</taxon>
    </lineage>
</organism>
<dbReference type="EMBL" id="CAJNNV010028947">
    <property type="protein sequence ID" value="CAE8626294.1"/>
    <property type="molecule type" value="Genomic_DNA"/>
</dbReference>
<keyword evidence="6" id="KW-1185">Reference proteome</keyword>
<dbReference type="GO" id="GO:0071207">
    <property type="term" value="F:histone pre-mRNA stem-loop binding"/>
    <property type="evidence" value="ECO:0007669"/>
    <property type="project" value="TreeGrafter"/>
</dbReference>
<reference evidence="5" key="1">
    <citation type="submission" date="2021-02" db="EMBL/GenBank/DDBJ databases">
        <authorList>
            <person name="Dougan E. K."/>
            <person name="Rhodes N."/>
            <person name="Thang M."/>
            <person name="Chan C."/>
        </authorList>
    </citation>
    <scope>NUCLEOTIDE SEQUENCE</scope>
</reference>
<sequence>MRQIMIGKARPEYRRYIAEVPAEIRDPAQPGTPNPKDCVSKRQFDRFLGDWRRRLHEFDAEMGWATETLEADAAGELLGCGEAILRELQGSPQRALQLSAPEFTPHSGPCPPPWMLLTPGGPSLSTQGGLSTQGCPSVTPVSTSRCHTGGRGGNGSSEQRQLPPHPAFPPAPVQPVPMEPAAPSSGIVQLRLADQLPEPLPPGVISTVSAAAAAAAAADSAAAASAMQWSMPWETDCEALLAAACMSPDMAALLTLQPDPETPLRLHTG</sequence>
<evidence type="ECO:0000256" key="1">
    <source>
        <dbReference type="ARBA" id="ARBA00006151"/>
    </source>
</evidence>
<gene>
    <name evidence="5" type="ORF">PGLA1383_LOCUS43238</name>
</gene>
<dbReference type="PANTHER" id="PTHR17408:SF0">
    <property type="entry name" value="HISTONE RNA HAIRPIN-BINDING PROTEIN"/>
    <property type="match status" value="1"/>
</dbReference>
<dbReference type="PANTHER" id="PTHR17408">
    <property type="entry name" value="HISTONE RNA HAIRPIN-BINDING PROTEIN"/>
    <property type="match status" value="1"/>
</dbReference>
<evidence type="ECO:0000256" key="2">
    <source>
        <dbReference type="ARBA" id="ARBA00022884"/>
    </source>
</evidence>
<dbReference type="GO" id="GO:0006398">
    <property type="term" value="P:mRNA 3'-end processing by stem-loop binding and cleavage"/>
    <property type="evidence" value="ECO:0007669"/>
    <property type="project" value="TreeGrafter"/>
</dbReference>